<dbReference type="RefSeq" id="WP_062621337.1">
    <property type="nucleotide sequence ID" value="NZ_JRWG01000003.1"/>
</dbReference>
<sequence length="68" mass="7687">MTLKKTLLAGLFFLGTILYAQKPTEVPKPSEEPIDLSNPADVIIYIVLPLCAIVLFFIWRGKLKNQKK</sequence>
<comment type="caution">
    <text evidence="2">The sequence shown here is derived from an EMBL/GenBank/DDBJ whole genome shotgun (WGS) entry which is preliminary data.</text>
</comment>
<proteinExistence type="predicted"/>
<feature type="transmembrane region" description="Helical" evidence="1">
    <location>
        <begin position="36"/>
        <end position="59"/>
    </location>
</feature>
<evidence type="ECO:0008006" key="4">
    <source>
        <dbReference type="Google" id="ProtNLM"/>
    </source>
</evidence>
<evidence type="ECO:0000313" key="2">
    <source>
        <dbReference type="EMBL" id="KXO00182.1"/>
    </source>
</evidence>
<reference evidence="3" key="1">
    <citation type="submission" date="2014-10" db="EMBL/GenBank/DDBJ databases">
        <title>Genome sequencing of Vitellibacter sp. D-24.</title>
        <authorList>
            <person name="Thevarajoo S."/>
            <person name="Selvaratnam C."/>
            <person name="Goh K.M."/>
            <person name="Chong C.S."/>
        </authorList>
    </citation>
    <scope>NUCLEOTIDE SEQUENCE [LARGE SCALE GENOMIC DNA]</scope>
    <source>
        <strain evidence="3">D-24</strain>
    </source>
</reference>
<keyword evidence="3" id="KW-1185">Reference proteome</keyword>
<dbReference type="EMBL" id="JRWG01000003">
    <property type="protein sequence ID" value="KXO00182.1"/>
    <property type="molecule type" value="Genomic_DNA"/>
</dbReference>
<dbReference type="AlphaFoldDB" id="A0A137RJ25"/>
<evidence type="ECO:0000256" key="1">
    <source>
        <dbReference type="SAM" id="Phobius"/>
    </source>
</evidence>
<accession>A0A137RJ25</accession>
<gene>
    <name evidence="2" type="ORF">LS48_06880</name>
</gene>
<name>A0A137RJ25_9FLAO</name>
<organism evidence="2 3">
    <name type="scientific">Aequorivita aquimaris</name>
    <dbReference type="NCBI Taxonomy" id="1548749"/>
    <lineage>
        <taxon>Bacteria</taxon>
        <taxon>Pseudomonadati</taxon>
        <taxon>Bacteroidota</taxon>
        <taxon>Flavobacteriia</taxon>
        <taxon>Flavobacteriales</taxon>
        <taxon>Flavobacteriaceae</taxon>
        <taxon>Aequorivita</taxon>
    </lineage>
</organism>
<keyword evidence="1" id="KW-0812">Transmembrane</keyword>
<keyword evidence="1" id="KW-1133">Transmembrane helix</keyword>
<dbReference type="Proteomes" id="UP000070138">
    <property type="component" value="Unassembled WGS sequence"/>
</dbReference>
<dbReference type="OrthoDB" id="1451844at2"/>
<evidence type="ECO:0000313" key="3">
    <source>
        <dbReference type="Proteomes" id="UP000070138"/>
    </source>
</evidence>
<keyword evidence="1" id="KW-0472">Membrane</keyword>
<dbReference type="STRING" id="1548749.LS48_06880"/>
<reference evidence="2 3" key="2">
    <citation type="journal article" date="2016" name="Int. J. Syst. Evol. Microbiol.">
        <title>Vitellibacter aquimaris sp. nov., a marine bacterium isolated from seawater.</title>
        <authorList>
            <person name="Thevarajoo S."/>
            <person name="Selvaratnam C."/>
            <person name="Goh K.M."/>
            <person name="Hong K.W."/>
            <person name="Chan X.Y."/>
            <person name="Chan K.G."/>
            <person name="Chong C.S."/>
        </authorList>
    </citation>
    <scope>NUCLEOTIDE SEQUENCE [LARGE SCALE GENOMIC DNA]</scope>
    <source>
        <strain evidence="2 3">D-24</strain>
    </source>
</reference>
<protein>
    <recommendedName>
        <fullName evidence="4">Adenylosuccinate synthetase</fullName>
    </recommendedName>
</protein>